<proteinExistence type="predicted"/>
<accession>A0A7D9ELN4</accession>
<keyword evidence="2" id="KW-1185">Reference proteome</keyword>
<reference evidence="1" key="1">
    <citation type="submission" date="2020-04" db="EMBL/GenBank/DDBJ databases">
        <authorList>
            <person name="Alioto T."/>
            <person name="Alioto T."/>
            <person name="Gomez Garrido J."/>
        </authorList>
    </citation>
    <scope>NUCLEOTIDE SEQUENCE</scope>
    <source>
        <strain evidence="1">A484AB</strain>
    </source>
</reference>
<dbReference type="EMBL" id="CACRXK020006712">
    <property type="protein sequence ID" value="CAB4010217.1"/>
    <property type="molecule type" value="Genomic_DNA"/>
</dbReference>
<evidence type="ECO:0000313" key="1">
    <source>
        <dbReference type="EMBL" id="CAB4010217.1"/>
    </source>
</evidence>
<feature type="non-terminal residue" evidence="1">
    <location>
        <position position="57"/>
    </location>
</feature>
<gene>
    <name evidence="1" type="ORF">PACLA_8A010591</name>
</gene>
<name>A0A7D9ELN4_PARCT</name>
<organism evidence="1 2">
    <name type="scientific">Paramuricea clavata</name>
    <name type="common">Red gorgonian</name>
    <name type="synonym">Violescent sea-whip</name>
    <dbReference type="NCBI Taxonomy" id="317549"/>
    <lineage>
        <taxon>Eukaryota</taxon>
        <taxon>Metazoa</taxon>
        <taxon>Cnidaria</taxon>
        <taxon>Anthozoa</taxon>
        <taxon>Octocorallia</taxon>
        <taxon>Malacalcyonacea</taxon>
        <taxon>Plexauridae</taxon>
        <taxon>Paramuricea</taxon>
    </lineage>
</organism>
<dbReference type="AlphaFoldDB" id="A0A7D9ELN4"/>
<feature type="non-terminal residue" evidence="1">
    <location>
        <position position="1"/>
    </location>
</feature>
<dbReference type="Proteomes" id="UP001152795">
    <property type="component" value="Unassembled WGS sequence"/>
</dbReference>
<evidence type="ECO:0000313" key="2">
    <source>
        <dbReference type="Proteomes" id="UP001152795"/>
    </source>
</evidence>
<dbReference type="OrthoDB" id="6141491at2759"/>
<comment type="caution">
    <text evidence="1">The sequence shown here is derived from an EMBL/GenBank/DDBJ whole genome shotgun (WGS) entry which is preliminary data.</text>
</comment>
<sequence length="57" mass="6390">ISVNGLRELVAYIDSPTFKAVYGSHYYIIPKRLSQDIVESFFSLQRQSCGGSSNMDT</sequence>
<protein>
    <submittedName>
        <fullName evidence="1">Uncharacterized protein</fullName>
    </submittedName>
</protein>